<dbReference type="SUPFAM" id="SSF53613">
    <property type="entry name" value="Ribokinase-like"/>
    <property type="match status" value="1"/>
</dbReference>
<dbReference type="PATRIC" id="fig|1353534.3.peg.2545"/>
<dbReference type="PANTHER" id="PTHR43320:SF2">
    <property type="entry name" value="2-DEHYDRO-3-DEOXYGLUCONOKINASE_2-DEHYDRO-3-DEOXYGALACTONOKINASE"/>
    <property type="match status" value="1"/>
</dbReference>
<dbReference type="AlphaFoldDB" id="A0A1A6AQK8"/>
<comment type="similarity">
    <text evidence="1">Belongs to the carbohydrate kinase PfkB family.</text>
</comment>
<dbReference type="RefSeq" id="WP_065078717.1">
    <property type="nucleotide sequence ID" value="NZ_LROS01000026.1"/>
</dbReference>
<dbReference type="Pfam" id="PF00294">
    <property type="entry name" value="PfkB"/>
    <property type="match status" value="1"/>
</dbReference>
<keyword evidence="6" id="KW-1185">Reference proteome</keyword>
<evidence type="ECO:0000259" key="4">
    <source>
        <dbReference type="Pfam" id="PF00294"/>
    </source>
</evidence>
<comment type="caution">
    <text evidence="5">The sequence shown here is derived from an EMBL/GenBank/DDBJ whole genome shotgun (WGS) entry which is preliminary data.</text>
</comment>
<accession>A0A1A6AQK8</accession>
<dbReference type="EC" id="2.7.1.45" evidence="5"/>
<feature type="domain" description="Carbohydrate kinase PfkB" evidence="4">
    <location>
        <begin position="25"/>
        <end position="310"/>
    </location>
</feature>
<dbReference type="GO" id="GO:0008673">
    <property type="term" value="F:2-dehydro-3-deoxygluconokinase activity"/>
    <property type="evidence" value="ECO:0007669"/>
    <property type="project" value="UniProtKB-EC"/>
</dbReference>
<evidence type="ECO:0000256" key="1">
    <source>
        <dbReference type="ARBA" id="ARBA00010688"/>
    </source>
</evidence>
<keyword evidence="3 5" id="KW-0418">Kinase</keyword>
<dbReference type="CDD" id="cd01166">
    <property type="entry name" value="KdgK"/>
    <property type="match status" value="1"/>
</dbReference>
<gene>
    <name evidence="5" type="primary">kdgK</name>
    <name evidence="5" type="ORF">CLRAG_25060</name>
</gene>
<dbReference type="Proteomes" id="UP000093954">
    <property type="component" value="Unassembled WGS sequence"/>
</dbReference>
<dbReference type="InterPro" id="IPR052700">
    <property type="entry name" value="Carb_kinase_PfkB-like"/>
</dbReference>
<dbReference type="EMBL" id="LROS01000026">
    <property type="protein sequence ID" value="OBR92342.1"/>
    <property type="molecule type" value="Genomic_DNA"/>
</dbReference>
<evidence type="ECO:0000256" key="2">
    <source>
        <dbReference type="ARBA" id="ARBA00022679"/>
    </source>
</evidence>
<sequence length="340" mass="38186">MSKKVVTLGELLLRLSTQGCKRFCQANTFDAIYGGSEANVSVSLANFGVNSYFVSKLPNNPIGRSAEAFLKEYGVNTDYIKLGKGRMGIYFYEKGTSVRSSKVVYDRDNSAITKASVDEFEFDEILKDADWFHVSGITLALGENCIEICKKALKSAKKYNIPVSVDLNYRKQLWPFDKFENTMSEILKDADLCIGWLDSNKNKDFRYNTANFAQKDFDESKYIKIFKNMCKSYNLKYVVTTLRESYLADNNGLSAVAYDGNELYHSKKYNFNILDRVGAGDAFAAGLIYKLVSGSNYKDALEFAVAASVLKHSIEGDFNLVSEEEVKNLLSGNIYGSLQR</sequence>
<reference evidence="5 6" key="1">
    <citation type="journal article" date="2012" name="Front. Microbiol.">
        <title>Draft Genome Sequence of the Virulent Strain 01-B526 of the Fish Pathogen Aeromonas salmonicida.</title>
        <authorList>
            <person name="Charette S.J."/>
            <person name="Brochu F."/>
            <person name="Boyle B."/>
            <person name="Filion G."/>
            <person name="Tanaka K.H."/>
            <person name="Derome N."/>
        </authorList>
    </citation>
    <scope>NUCLEOTIDE SEQUENCE [LARGE SCALE GENOMIC DNA]</scope>
    <source>
        <strain evidence="5 6">P11</strain>
    </source>
</reference>
<dbReference type="InterPro" id="IPR011611">
    <property type="entry name" value="PfkB_dom"/>
</dbReference>
<proteinExistence type="inferred from homology"/>
<protein>
    <submittedName>
        <fullName evidence="5">2-dehydro-3-deoxygluconokinase</fullName>
        <ecNumber evidence="5">2.7.1.45</ecNumber>
    </submittedName>
</protein>
<name>A0A1A6AQK8_9CLOT</name>
<keyword evidence="2 5" id="KW-0808">Transferase</keyword>
<organism evidence="5 6">
    <name type="scientific">Clostridium ragsdalei P11</name>
    <dbReference type="NCBI Taxonomy" id="1353534"/>
    <lineage>
        <taxon>Bacteria</taxon>
        <taxon>Bacillati</taxon>
        <taxon>Bacillota</taxon>
        <taxon>Clostridia</taxon>
        <taxon>Eubacteriales</taxon>
        <taxon>Clostridiaceae</taxon>
        <taxon>Clostridium</taxon>
    </lineage>
</organism>
<dbReference type="InterPro" id="IPR029056">
    <property type="entry name" value="Ribokinase-like"/>
</dbReference>
<evidence type="ECO:0000313" key="5">
    <source>
        <dbReference type="EMBL" id="OBR92342.1"/>
    </source>
</evidence>
<dbReference type="Gene3D" id="3.40.1190.20">
    <property type="match status" value="1"/>
</dbReference>
<evidence type="ECO:0000256" key="3">
    <source>
        <dbReference type="ARBA" id="ARBA00022777"/>
    </source>
</evidence>
<evidence type="ECO:0000313" key="6">
    <source>
        <dbReference type="Proteomes" id="UP000093954"/>
    </source>
</evidence>
<dbReference type="PANTHER" id="PTHR43320">
    <property type="entry name" value="SUGAR KINASE"/>
    <property type="match status" value="1"/>
</dbReference>